<sequence length="434" mass="51250">MKNIHFECCNRSEESGRIHHLGIQLKPIDYRNRKCLIQVMVNILINVIGILYYNQKAVSFWDYDAIKNSQKTAKSLNNFMSLFGNNYIHVFLIINPIVFYCIGPSLNRLMALSPFKNIYRSRKKSIHVLAIMLSTITVNFVGFTIFDGSQNLKKNHTLRTIIFEFFINYYISVSYFIPGLALNYVKFATIEMLKAISATRSERKNIETIIKEIGEMATLNRKISSILSPMFSIFLISTMFDMIVLFMWFSNMGWDFIRIFFASLTTWFYIAYLVRLDNQIIQIFEKISTNLLENNLFECCGHCCNNNRMVEYGYINKKIYFCKQKQRIIECYRLYEEDFRMNIYDFCPVDYQLILDSFLFISEEKNVKTIIKKIGEMATLNRKISTLLSPMFLIFLFSSSLDMIVLFMWFTDDYQFILDSFLFILIFVVISLQT</sequence>
<dbReference type="EMBL" id="ASGP02000002">
    <property type="protein sequence ID" value="KAH9521527.1"/>
    <property type="molecule type" value="Genomic_DNA"/>
</dbReference>
<evidence type="ECO:0000256" key="1">
    <source>
        <dbReference type="SAM" id="Phobius"/>
    </source>
</evidence>
<feature type="transmembrane region" description="Helical" evidence="1">
    <location>
        <begin position="256"/>
        <end position="274"/>
    </location>
</feature>
<accession>A0A922I2Y2</accession>
<feature type="transmembrane region" description="Helical" evidence="1">
    <location>
        <begin position="35"/>
        <end position="53"/>
    </location>
</feature>
<feature type="transmembrane region" description="Helical" evidence="1">
    <location>
        <begin position="416"/>
        <end position="432"/>
    </location>
</feature>
<comment type="caution">
    <text evidence="2">The sequence shown here is derived from an EMBL/GenBank/DDBJ whole genome shotgun (WGS) entry which is preliminary data.</text>
</comment>
<keyword evidence="1" id="KW-0472">Membrane</keyword>
<keyword evidence="3" id="KW-1185">Reference proteome</keyword>
<feature type="transmembrane region" description="Helical" evidence="1">
    <location>
        <begin position="226"/>
        <end position="250"/>
    </location>
</feature>
<organism evidence="2 3">
    <name type="scientific">Dermatophagoides farinae</name>
    <name type="common">American house dust mite</name>
    <dbReference type="NCBI Taxonomy" id="6954"/>
    <lineage>
        <taxon>Eukaryota</taxon>
        <taxon>Metazoa</taxon>
        <taxon>Ecdysozoa</taxon>
        <taxon>Arthropoda</taxon>
        <taxon>Chelicerata</taxon>
        <taxon>Arachnida</taxon>
        <taxon>Acari</taxon>
        <taxon>Acariformes</taxon>
        <taxon>Sarcoptiformes</taxon>
        <taxon>Astigmata</taxon>
        <taxon>Psoroptidia</taxon>
        <taxon>Analgoidea</taxon>
        <taxon>Pyroglyphidae</taxon>
        <taxon>Dermatophagoidinae</taxon>
        <taxon>Dermatophagoides</taxon>
    </lineage>
</organism>
<feature type="transmembrane region" description="Helical" evidence="1">
    <location>
        <begin position="166"/>
        <end position="185"/>
    </location>
</feature>
<reference evidence="2" key="1">
    <citation type="submission" date="2013-05" db="EMBL/GenBank/DDBJ databases">
        <authorList>
            <person name="Yim A.K.Y."/>
            <person name="Chan T.F."/>
            <person name="Ji K.M."/>
            <person name="Liu X.Y."/>
            <person name="Zhou J.W."/>
            <person name="Li R.Q."/>
            <person name="Yang K.Y."/>
            <person name="Li J."/>
            <person name="Li M."/>
            <person name="Law P.T.W."/>
            <person name="Wu Y.L."/>
            <person name="Cai Z.L."/>
            <person name="Qin H."/>
            <person name="Bao Y."/>
            <person name="Leung R.K.K."/>
            <person name="Ng P.K.S."/>
            <person name="Zou J."/>
            <person name="Zhong X.J."/>
            <person name="Ran P.X."/>
            <person name="Zhong N.S."/>
            <person name="Liu Z.G."/>
            <person name="Tsui S.K.W."/>
        </authorList>
    </citation>
    <scope>NUCLEOTIDE SEQUENCE</scope>
    <source>
        <strain evidence="2">Derf</strain>
        <tissue evidence="2">Whole organism</tissue>
    </source>
</reference>
<name>A0A922I2Y2_DERFA</name>
<feature type="transmembrane region" description="Helical" evidence="1">
    <location>
        <begin position="387"/>
        <end position="410"/>
    </location>
</feature>
<dbReference type="Proteomes" id="UP000790347">
    <property type="component" value="Unassembled WGS sequence"/>
</dbReference>
<proteinExistence type="predicted"/>
<evidence type="ECO:0000313" key="2">
    <source>
        <dbReference type="EMBL" id="KAH9521527.1"/>
    </source>
</evidence>
<gene>
    <name evidence="2" type="ORF">DERF_005177</name>
</gene>
<keyword evidence="1" id="KW-0812">Transmembrane</keyword>
<feature type="transmembrane region" description="Helical" evidence="1">
    <location>
        <begin position="87"/>
        <end position="106"/>
    </location>
</feature>
<keyword evidence="1" id="KW-1133">Transmembrane helix</keyword>
<reference evidence="2" key="2">
    <citation type="journal article" date="2022" name="Res Sq">
        <title>Comparative Genomics Reveals Insights into the Divergent Evolution of Astigmatic Mites and Household Pest Adaptations.</title>
        <authorList>
            <person name="Xiong Q."/>
            <person name="Wan A.T.-Y."/>
            <person name="Liu X.-Y."/>
            <person name="Fung C.S.-H."/>
            <person name="Xiao X."/>
            <person name="Malainual N."/>
            <person name="Hou J."/>
            <person name="Wang L."/>
            <person name="Wang M."/>
            <person name="Yang K."/>
            <person name="Cui Y."/>
            <person name="Leung E."/>
            <person name="Nong W."/>
            <person name="Shin S.-K."/>
            <person name="Au S."/>
            <person name="Jeong K.Y."/>
            <person name="Chew F.T."/>
            <person name="Hui J."/>
            <person name="Leung T.F."/>
            <person name="Tungtrongchitr A."/>
            <person name="Zhong N."/>
            <person name="Liu Z."/>
            <person name="Tsui S."/>
        </authorList>
    </citation>
    <scope>NUCLEOTIDE SEQUENCE</scope>
    <source>
        <strain evidence="2">Derf</strain>
        <tissue evidence="2">Whole organism</tissue>
    </source>
</reference>
<evidence type="ECO:0000313" key="3">
    <source>
        <dbReference type="Proteomes" id="UP000790347"/>
    </source>
</evidence>
<dbReference type="AlphaFoldDB" id="A0A922I2Y2"/>
<feature type="transmembrane region" description="Helical" evidence="1">
    <location>
        <begin position="126"/>
        <end position="146"/>
    </location>
</feature>
<protein>
    <submittedName>
        <fullName evidence="2">Uncharacterized protein</fullName>
    </submittedName>
</protein>